<evidence type="ECO:0000256" key="3">
    <source>
        <dbReference type="SAM" id="SignalP"/>
    </source>
</evidence>
<dbReference type="Ensembl" id="ENSCVAT00000022246.1">
    <property type="protein sequence ID" value="ENSCVAP00000029384.1"/>
    <property type="gene ID" value="ENSCVAG00000017068.1"/>
</dbReference>
<name>A0A3Q2ECI6_CYPVA</name>
<evidence type="ECO:0000313" key="6">
    <source>
        <dbReference type="Proteomes" id="UP000265020"/>
    </source>
</evidence>
<feature type="signal peptide" evidence="3">
    <location>
        <begin position="1"/>
        <end position="16"/>
    </location>
</feature>
<feature type="chain" id="PRO_5036497248" description="LRRNT domain-containing protein" evidence="3">
    <location>
        <begin position="17"/>
        <end position="102"/>
    </location>
</feature>
<evidence type="ECO:0000256" key="1">
    <source>
        <dbReference type="ARBA" id="ARBA00022614"/>
    </source>
</evidence>
<keyword evidence="1" id="KW-0433">Leucine-rich repeat</keyword>
<protein>
    <recommendedName>
        <fullName evidence="4">LRRNT domain-containing protein</fullName>
    </recommendedName>
</protein>
<feature type="domain" description="LRRNT" evidence="4">
    <location>
        <begin position="52"/>
        <end position="69"/>
    </location>
</feature>
<keyword evidence="2 3" id="KW-0732">Signal</keyword>
<evidence type="ECO:0000256" key="2">
    <source>
        <dbReference type="ARBA" id="ARBA00022729"/>
    </source>
</evidence>
<dbReference type="InterPro" id="IPR000372">
    <property type="entry name" value="LRRNT"/>
</dbReference>
<dbReference type="STRING" id="28743.ENSCVAP00000029384"/>
<evidence type="ECO:0000259" key="4">
    <source>
        <dbReference type="Pfam" id="PF01462"/>
    </source>
</evidence>
<dbReference type="AlphaFoldDB" id="A0A3Q2ECI6"/>
<accession>A0A3Q2ECI6</accession>
<dbReference type="GeneTree" id="ENSGT00940000158382"/>
<sequence>MRTACLFLLLITACWALPFHQTGFLDFMMEDDAGSGIPVGETPRSDPVGPKCPFRCQCHLRVVQCSDLGKTFCMMFTQNYTSHSQSSLHCGILCVIKCNSHV</sequence>
<reference evidence="5" key="2">
    <citation type="submission" date="2025-09" db="UniProtKB">
        <authorList>
            <consortium name="Ensembl"/>
        </authorList>
    </citation>
    <scope>IDENTIFICATION</scope>
</reference>
<keyword evidence="6" id="KW-1185">Reference proteome</keyword>
<proteinExistence type="predicted"/>
<dbReference type="Pfam" id="PF01462">
    <property type="entry name" value="LRRNT"/>
    <property type="match status" value="1"/>
</dbReference>
<reference evidence="5" key="1">
    <citation type="submission" date="2025-08" db="UniProtKB">
        <authorList>
            <consortium name="Ensembl"/>
        </authorList>
    </citation>
    <scope>IDENTIFICATION</scope>
</reference>
<organism evidence="5 6">
    <name type="scientific">Cyprinodon variegatus</name>
    <name type="common">Sheepshead minnow</name>
    <dbReference type="NCBI Taxonomy" id="28743"/>
    <lineage>
        <taxon>Eukaryota</taxon>
        <taxon>Metazoa</taxon>
        <taxon>Chordata</taxon>
        <taxon>Craniata</taxon>
        <taxon>Vertebrata</taxon>
        <taxon>Euteleostomi</taxon>
        <taxon>Actinopterygii</taxon>
        <taxon>Neopterygii</taxon>
        <taxon>Teleostei</taxon>
        <taxon>Neoteleostei</taxon>
        <taxon>Acanthomorphata</taxon>
        <taxon>Ovalentaria</taxon>
        <taxon>Atherinomorphae</taxon>
        <taxon>Cyprinodontiformes</taxon>
        <taxon>Cyprinodontidae</taxon>
        <taxon>Cyprinodon</taxon>
    </lineage>
</organism>
<dbReference type="Proteomes" id="UP000265020">
    <property type="component" value="Unassembled WGS sequence"/>
</dbReference>
<evidence type="ECO:0000313" key="5">
    <source>
        <dbReference type="Ensembl" id="ENSCVAP00000029384.1"/>
    </source>
</evidence>